<dbReference type="InterPro" id="IPR010799">
    <property type="entry name" value="MlrC_C"/>
</dbReference>
<evidence type="ECO:0000259" key="2">
    <source>
        <dbReference type="Pfam" id="PF07171"/>
    </source>
</evidence>
<evidence type="ECO:0000259" key="3">
    <source>
        <dbReference type="Pfam" id="PF07364"/>
    </source>
</evidence>
<dbReference type="PIRSF" id="PIRSF012702">
    <property type="entry name" value="UCP012702"/>
    <property type="match status" value="1"/>
</dbReference>
<keyword evidence="1" id="KW-0645">Protease</keyword>
<dbReference type="EMBL" id="JAAGAB010000001">
    <property type="protein sequence ID" value="NDV00249.1"/>
    <property type="molecule type" value="Genomic_DNA"/>
</dbReference>
<evidence type="ECO:0000313" key="4">
    <source>
        <dbReference type="EMBL" id="NDV00249.1"/>
    </source>
</evidence>
<dbReference type="GO" id="GO:0006508">
    <property type="term" value="P:proteolysis"/>
    <property type="evidence" value="ECO:0007669"/>
    <property type="project" value="UniProtKB-KW"/>
</dbReference>
<dbReference type="InterPro" id="IPR015995">
    <property type="entry name" value="MlrC_N"/>
</dbReference>
<protein>
    <recommendedName>
        <fullName evidence="1">Microcystinase C</fullName>
        <shortName evidence="1">MlrC</shortName>
    </recommendedName>
</protein>
<comment type="similarity">
    <text evidence="1">Belongs to the peptidase M81 family.</text>
</comment>
<proteinExistence type="inferred from homology"/>
<gene>
    <name evidence="4" type="ORF">GZA08_04605</name>
</gene>
<comment type="caution">
    <text evidence="4">The sequence shown here is derived from an EMBL/GenBank/DDBJ whole genome shotgun (WGS) entry which is preliminary data.</text>
</comment>
<name>A0A6B2JUG0_9RHOB</name>
<dbReference type="InterPro" id="IPR009197">
    <property type="entry name" value="MlrC"/>
</dbReference>
<keyword evidence="1" id="KW-0479">Metal-binding</keyword>
<dbReference type="RefSeq" id="WP_163890411.1">
    <property type="nucleotide sequence ID" value="NZ_JAAFYS010000001.1"/>
</dbReference>
<dbReference type="GO" id="GO:0046872">
    <property type="term" value="F:metal ion binding"/>
    <property type="evidence" value="ECO:0007669"/>
    <property type="project" value="UniProtKB-KW"/>
</dbReference>
<evidence type="ECO:0000256" key="1">
    <source>
        <dbReference type="PIRNR" id="PIRNR012702"/>
    </source>
</evidence>
<dbReference type="AlphaFoldDB" id="A0A6B2JUG0"/>
<sequence>MPKRVLFAGLFHETHTFLAQKSDLSLFRRSLFHEGHEILEKTRGNASPADGFLSVADDQGWEVLPSIQMGAGPGGMVTEEVIETFEARFYADLERLAGEIDGIFLVLHGAMVSEERDDVEATILQGVQARLRAAGVEVPVVGVLDLHGNISDACTENSTMLVAYRENPHTDARATAVRAAGFLGQLMDGLKVSQVNRQTPYVLPPTGVGTAADPMRAMLARARAIEAEASEIVNINVMAGYAYADIPMAGVSFSAATTGDPAAAEARLAELEEVLTAHLSEGYPAEASLADALAEADALPPGEGPVLLIEPADNIGGGTPGDATGVLGPLLETGRTGIVAMICDPESVAACRAAGLGAEVDLMVGGKTDDQHGSPVPFAGQVRTLTDGRFELENKQSHAASMGGALIDMGPSAVVENGQAVILLTSIKTAPMDLGQLHSQGIAPEEAAYIVIKAAVSHKAAYDAIARAQIYVDSVGLCTSNLTRLPYRKLTGKRISLTATAGG</sequence>
<dbReference type="GO" id="GO:0008237">
    <property type="term" value="F:metallopeptidase activity"/>
    <property type="evidence" value="ECO:0007669"/>
    <property type="project" value="UniProtKB-KW"/>
</dbReference>
<feature type="domain" description="Microcystin LR degradation protein MlrC N-terminal" evidence="3">
    <location>
        <begin position="4"/>
        <end position="296"/>
    </location>
</feature>
<keyword evidence="1" id="KW-0482">Metalloprotease</keyword>
<dbReference type="Pfam" id="PF07171">
    <property type="entry name" value="MlrC_C"/>
    <property type="match status" value="1"/>
</dbReference>
<evidence type="ECO:0000313" key="5">
    <source>
        <dbReference type="Proteomes" id="UP000474757"/>
    </source>
</evidence>
<keyword evidence="5" id="KW-1185">Reference proteome</keyword>
<reference evidence="4 5" key="1">
    <citation type="submission" date="2020-02" db="EMBL/GenBank/DDBJ databases">
        <title>Pseudoroseicyclus tamarix, sp. nov., isolated from offshore sediment of a Tamarix chinensis forest.</title>
        <authorList>
            <person name="Gai Y."/>
        </authorList>
    </citation>
    <scope>NUCLEOTIDE SEQUENCE [LARGE SCALE GENOMIC DNA]</scope>
    <source>
        <strain evidence="4 5">CLL3-39</strain>
    </source>
</reference>
<comment type="function">
    <text evidence="1">Involved in peptidolytic degradation of cyclic heptapeptide hepatotoxin microcystin (MC).</text>
</comment>
<accession>A0A6B2JUG0</accession>
<keyword evidence="1" id="KW-0378">Hydrolase</keyword>
<comment type="cofactor">
    <cofactor evidence="1">
        <name>Zn(2+)</name>
        <dbReference type="ChEBI" id="CHEBI:29105"/>
    </cofactor>
    <text evidence="1">Binds 1 zinc ion per subunit.</text>
</comment>
<dbReference type="Pfam" id="PF07364">
    <property type="entry name" value="DUF1485"/>
    <property type="match status" value="1"/>
</dbReference>
<feature type="domain" description="Microcystin LR degradation protein MlrC C-terminal" evidence="2">
    <location>
        <begin position="310"/>
        <end position="489"/>
    </location>
</feature>
<organism evidence="4 5">
    <name type="scientific">Pseudoroseicyclus tamaricis</name>
    <dbReference type="NCBI Taxonomy" id="2705421"/>
    <lineage>
        <taxon>Bacteria</taxon>
        <taxon>Pseudomonadati</taxon>
        <taxon>Pseudomonadota</taxon>
        <taxon>Alphaproteobacteria</taxon>
        <taxon>Rhodobacterales</taxon>
        <taxon>Paracoccaceae</taxon>
        <taxon>Pseudoroseicyclus</taxon>
    </lineage>
</organism>
<dbReference type="Proteomes" id="UP000474757">
    <property type="component" value="Unassembled WGS sequence"/>
</dbReference>